<comment type="similarity">
    <text evidence="1 2">Belongs to the dTDP-4-dehydrorhamnose reductase family.</text>
</comment>
<organism evidence="4 5">
    <name type="scientific">Peloplasma aerotolerans</name>
    <dbReference type="NCBI Taxonomy" id="3044389"/>
    <lineage>
        <taxon>Bacteria</taxon>
        <taxon>Bacillati</taxon>
        <taxon>Mycoplasmatota</taxon>
        <taxon>Mollicutes</taxon>
        <taxon>Acholeplasmatales</taxon>
        <taxon>Acholeplasmataceae</taxon>
        <taxon>Peloplasma</taxon>
    </lineage>
</organism>
<accession>A0AAW6UB43</accession>
<evidence type="ECO:0000256" key="1">
    <source>
        <dbReference type="ARBA" id="ARBA00010944"/>
    </source>
</evidence>
<protein>
    <recommendedName>
        <fullName evidence="2">dTDP-4-dehydrorhamnose reductase</fullName>
        <ecNumber evidence="2">1.1.1.133</ecNumber>
    </recommendedName>
</protein>
<name>A0AAW6UB43_9MOLU</name>
<feature type="domain" description="RmlD-like substrate binding" evidence="3">
    <location>
        <begin position="68"/>
        <end position="213"/>
    </location>
</feature>
<dbReference type="InterPro" id="IPR036291">
    <property type="entry name" value="NAD(P)-bd_dom_sf"/>
</dbReference>
<dbReference type="AlphaFoldDB" id="A0AAW6UB43"/>
<evidence type="ECO:0000256" key="2">
    <source>
        <dbReference type="RuleBase" id="RU364082"/>
    </source>
</evidence>
<comment type="caution">
    <text evidence="4">The sequence shown here is derived from an EMBL/GenBank/DDBJ whole genome shotgun (WGS) entry which is preliminary data.</text>
</comment>
<dbReference type="Proteomes" id="UP001431532">
    <property type="component" value="Unassembled WGS sequence"/>
</dbReference>
<dbReference type="InterPro" id="IPR005913">
    <property type="entry name" value="dTDP_dehydrorham_reduct"/>
</dbReference>
<comment type="pathway">
    <text evidence="2">Carbohydrate biosynthesis; dTDP-L-rhamnose biosynthesis.</text>
</comment>
<comment type="function">
    <text evidence="2">Catalyzes the reduction of dTDP-6-deoxy-L-lyxo-4-hexulose to yield dTDP-L-rhamnose.</text>
</comment>
<keyword evidence="2" id="KW-0521">NADP</keyword>
<keyword evidence="5" id="KW-1185">Reference proteome</keyword>
<dbReference type="PANTHER" id="PTHR10491">
    <property type="entry name" value="DTDP-4-DEHYDRORHAMNOSE REDUCTASE"/>
    <property type="match status" value="1"/>
</dbReference>
<dbReference type="GO" id="GO:0008831">
    <property type="term" value="F:dTDP-4-dehydrorhamnose reductase activity"/>
    <property type="evidence" value="ECO:0007669"/>
    <property type="project" value="UniProtKB-EC"/>
</dbReference>
<dbReference type="Pfam" id="PF04321">
    <property type="entry name" value="RmlD_sub_bind"/>
    <property type="match status" value="1"/>
</dbReference>
<evidence type="ECO:0000313" key="5">
    <source>
        <dbReference type="Proteomes" id="UP001431532"/>
    </source>
</evidence>
<evidence type="ECO:0000259" key="3">
    <source>
        <dbReference type="Pfam" id="PF04321"/>
    </source>
</evidence>
<gene>
    <name evidence="4" type="ORF">QJ521_06390</name>
</gene>
<dbReference type="EMBL" id="JASCXW010000020">
    <property type="protein sequence ID" value="MDI6453184.1"/>
    <property type="molecule type" value="Genomic_DNA"/>
</dbReference>
<evidence type="ECO:0000313" key="4">
    <source>
        <dbReference type="EMBL" id="MDI6453184.1"/>
    </source>
</evidence>
<dbReference type="Gene3D" id="3.40.50.720">
    <property type="entry name" value="NAD(P)-binding Rossmann-like Domain"/>
    <property type="match status" value="1"/>
</dbReference>
<dbReference type="InterPro" id="IPR029903">
    <property type="entry name" value="RmlD-like-bd"/>
</dbReference>
<sequence>MKVMITGLNGTVAPEVAKYFYSKGAEIIQYKREEVTVENEMAIHSFLVKHKPDYFLHFAMGTPEWAGLLAKLTKELNIPFVYISTGSVYSGKQTAPITIDHQLDAEDEYGLYKIASEKAVIKQHSNAYILRIGWQIGNRPGSNNMIDFLYKQMEAHQVIKASTKWYPSCSFMEDTAAAIFDTIQNLKPDTYLMNSNDLYSFYDIAKYLATKHENLKVEKTNDFAQDTRMIDHRVNIKKMKEYIEK</sequence>
<reference evidence="4" key="1">
    <citation type="submission" date="2023-05" db="EMBL/GenBank/DDBJ databases">
        <title>Mariniplasma microaerophilum sp. nov., a novel anaerobic mollicute isolated from terrestrial mud volcano, Taman Peninsula, Russia.</title>
        <authorList>
            <person name="Khomyakova M.A."/>
            <person name="Merkel A.Y."/>
            <person name="Slobodkin A.I."/>
        </authorList>
    </citation>
    <scope>NUCLEOTIDE SEQUENCE</scope>
    <source>
        <strain evidence="4">M4Ah</strain>
    </source>
</reference>
<dbReference type="EC" id="1.1.1.133" evidence="2"/>
<dbReference type="SUPFAM" id="SSF51735">
    <property type="entry name" value="NAD(P)-binding Rossmann-fold domains"/>
    <property type="match status" value="1"/>
</dbReference>
<proteinExistence type="inferred from homology"/>
<dbReference type="PANTHER" id="PTHR10491:SF4">
    <property type="entry name" value="METHIONINE ADENOSYLTRANSFERASE 2 SUBUNIT BETA"/>
    <property type="match status" value="1"/>
</dbReference>
<dbReference type="RefSeq" id="WP_282839614.1">
    <property type="nucleotide sequence ID" value="NZ_JASCXW010000020.1"/>
</dbReference>
<keyword evidence="2" id="KW-0560">Oxidoreductase</keyword>